<evidence type="ECO:0000313" key="7">
    <source>
        <dbReference type="EMBL" id="CCO48655.1"/>
    </source>
</evidence>
<dbReference type="PANTHER" id="PTHR46577">
    <property type="entry name" value="HTH-TYPE TRANSCRIPTIONAL REGULATORY PROTEIN GABR"/>
    <property type="match status" value="1"/>
</dbReference>
<dbReference type="SUPFAM" id="SSF53383">
    <property type="entry name" value="PLP-dependent transferases"/>
    <property type="match status" value="1"/>
</dbReference>
<evidence type="ECO:0000256" key="3">
    <source>
        <dbReference type="ARBA" id="ARBA00023015"/>
    </source>
</evidence>
<dbReference type="PANTHER" id="PTHR46577:SF2">
    <property type="entry name" value="TRANSCRIPTIONAL REGULATORY PROTEIN"/>
    <property type="match status" value="1"/>
</dbReference>
<dbReference type="CDD" id="cd07377">
    <property type="entry name" value="WHTH_GntR"/>
    <property type="match status" value="1"/>
</dbReference>
<dbReference type="AlphaFoldDB" id="A0AAV2VW36"/>
<feature type="domain" description="HTH gntR-type" evidence="6">
    <location>
        <begin position="3"/>
        <end position="71"/>
    </location>
</feature>
<dbReference type="InterPro" id="IPR004839">
    <property type="entry name" value="Aminotransferase_I/II_large"/>
</dbReference>
<evidence type="ECO:0000313" key="8">
    <source>
        <dbReference type="Proteomes" id="UP000018211"/>
    </source>
</evidence>
<dbReference type="GO" id="GO:0030170">
    <property type="term" value="F:pyridoxal phosphate binding"/>
    <property type="evidence" value="ECO:0007669"/>
    <property type="project" value="InterPro"/>
</dbReference>
<dbReference type="Pfam" id="PF00155">
    <property type="entry name" value="Aminotran_1_2"/>
    <property type="match status" value="1"/>
</dbReference>
<keyword evidence="5" id="KW-0804">Transcription</keyword>
<dbReference type="InterPro" id="IPR000524">
    <property type="entry name" value="Tscrpt_reg_HTH_GntR"/>
</dbReference>
<dbReference type="InterPro" id="IPR015424">
    <property type="entry name" value="PyrdxlP-dep_Trfase"/>
</dbReference>
<sequence>MGSKKYQEVIEYIHTQIAKNRWLAGEKVPSIRTLSMELSVSRNTIIRAYQELEAARTLYAEPRSGYRVREETRSNAPSQVDAPGYVDLLETTKKFLETPLANHQMPAGCAHPDTDFPAIKTLYAEIGRQSRYQAHIPSHYQLPPGNHKLVTQLRSLCLDNGIECNERDILVTHGAQQAISLSLQALTSPGDIVAVESPCYFGNLLLMESLDLKVIEIPSCPVTGIDVDAVEQALQKWQIKALLVTPNYSNPTNSVMPLEARQRLLDVSGELPIIEDDVFGELYFDTRLPSLAALDTRGRVVYCSSLSKTLDSRLRLGWLVAGRYRSVIEKRLLSDNMGSLNLIQTAVGEFLSTGKYRQHLMKIRRNYAKKQKQFVTWLRESLDEQPALKDLYSMNVSNGNYLCWIEFPEGMDSDLLYEQCSREKISIFPGSVFATGDQFKQCVRLSFSRFAPTRHWQNGLRRFAELAATHYAGKLLRESKRRIKSGD</sequence>
<dbReference type="Gene3D" id="3.90.1150.10">
    <property type="entry name" value="Aspartate Aminotransferase, domain 1"/>
    <property type="match status" value="1"/>
</dbReference>
<dbReference type="GO" id="GO:0003677">
    <property type="term" value="F:DNA binding"/>
    <property type="evidence" value="ECO:0007669"/>
    <property type="project" value="UniProtKB-KW"/>
</dbReference>
<evidence type="ECO:0000256" key="5">
    <source>
        <dbReference type="ARBA" id="ARBA00023163"/>
    </source>
</evidence>
<dbReference type="PROSITE" id="PS50949">
    <property type="entry name" value="HTH_GNTR"/>
    <property type="match status" value="1"/>
</dbReference>
<evidence type="ECO:0000259" key="6">
    <source>
        <dbReference type="PROSITE" id="PS50949"/>
    </source>
</evidence>
<protein>
    <submittedName>
        <fullName evidence="7">Bacterial regulatory protein GntR</fullName>
    </submittedName>
</protein>
<gene>
    <name evidence="7" type="ORF">VIBNISOn1_570045</name>
</gene>
<evidence type="ECO:0000256" key="4">
    <source>
        <dbReference type="ARBA" id="ARBA00023125"/>
    </source>
</evidence>
<dbReference type="InterPro" id="IPR015422">
    <property type="entry name" value="PyrdxlP-dep_Trfase_small"/>
</dbReference>
<keyword evidence="4" id="KW-0238">DNA-binding</keyword>
<dbReference type="Gene3D" id="3.40.640.10">
    <property type="entry name" value="Type I PLP-dependent aspartate aminotransferase-like (Major domain)"/>
    <property type="match status" value="1"/>
</dbReference>
<reference evidence="7 8" key="1">
    <citation type="journal article" date="2013" name="ISME J.">
        <title>Comparative genomics of pathogenic lineages of Vibrio nigripulchritudo identifies virulence-associated traits.</title>
        <authorList>
            <person name="Goudenege D."/>
            <person name="Labreuche Y."/>
            <person name="Krin E."/>
            <person name="Ansquer D."/>
            <person name="Mangenot S."/>
            <person name="Calteau A."/>
            <person name="Medigue C."/>
            <person name="Mazel D."/>
            <person name="Polz M.F."/>
            <person name="Le Roux F."/>
        </authorList>
    </citation>
    <scope>NUCLEOTIDE SEQUENCE [LARGE SCALE GENOMIC DNA]</scope>
    <source>
        <strain evidence="7 8">SOn1</strain>
    </source>
</reference>
<dbReference type="InterPro" id="IPR015421">
    <property type="entry name" value="PyrdxlP-dep_Trfase_major"/>
</dbReference>
<dbReference type="InterPro" id="IPR036388">
    <property type="entry name" value="WH-like_DNA-bd_sf"/>
</dbReference>
<accession>A0AAV2VW36</accession>
<keyword evidence="3" id="KW-0805">Transcription regulation</keyword>
<comment type="similarity">
    <text evidence="1">In the C-terminal section; belongs to the class-I pyridoxal-phosphate-dependent aminotransferase family.</text>
</comment>
<dbReference type="Gene3D" id="1.10.10.10">
    <property type="entry name" value="Winged helix-like DNA-binding domain superfamily/Winged helix DNA-binding domain"/>
    <property type="match status" value="1"/>
</dbReference>
<organism evidence="7 8">
    <name type="scientific">Vibrio nigripulchritudo SOn1</name>
    <dbReference type="NCBI Taxonomy" id="1238450"/>
    <lineage>
        <taxon>Bacteria</taxon>
        <taxon>Pseudomonadati</taxon>
        <taxon>Pseudomonadota</taxon>
        <taxon>Gammaproteobacteria</taxon>
        <taxon>Vibrionales</taxon>
        <taxon>Vibrionaceae</taxon>
        <taxon>Vibrio</taxon>
    </lineage>
</organism>
<evidence type="ECO:0000256" key="1">
    <source>
        <dbReference type="ARBA" id="ARBA00005384"/>
    </source>
</evidence>
<dbReference type="RefSeq" id="WP_022613081.1">
    <property type="nucleotide sequence ID" value="NZ_LK391965.1"/>
</dbReference>
<comment type="caution">
    <text evidence="7">The sequence shown here is derived from an EMBL/GenBank/DDBJ whole genome shotgun (WGS) entry which is preliminary data.</text>
</comment>
<evidence type="ECO:0000256" key="2">
    <source>
        <dbReference type="ARBA" id="ARBA00022898"/>
    </source>
</evidence>
<keyword evidence="2" id="KW-0663">Pyridoxal phosphate</keyword>
<dbReference type="GO" id="GO:0003700">
    <property type="term" value="F:DNA-binding transcription factor activity"/>
    <property type="evidence" value="ECO:0007669"/>
    <property type="project" value="InterPro"/>
</dbReference>
<dbReference type="Proteomes" id="UP000018211">
    <property type="component" value="Unassembled WGS sequence"/>
</dbReference>
<dbReference type="InterPro" id="IPR051446">
    <property type="entry name" value="HTH_trans_reg/aminotransferase"/>
</dbReference>
<name>A0AAV2VW36_9VIBR</name>
<dbReference type="EMBL" id="CAOF01000150">
    <property type="protein sequence ID" value="CCO48655.1"/>
    <property type="molecule type" value="Genomic_DNA"/>
</dbReference>
<dbReference type="SUPFAM" id="SSF46785">
    <property type="entry name" value="Winged helix' DNA-binding domain"/>
    <property type="match status" value="1"/>
</dbReference>
<dbReference type="CDD" id="cd00609">
    <property type="entry name" value="AAT_like"/>
    <property type="match status" value="1"/>
</dbReference>
<dbReference type="Pfam" id="PF00392">
    <property type="entry name" value="GntR"/>
    <property type="match status" value="1"/>
</dbReference>
<dbReference type="InterPro" id="IPR036390">
    <property type="entry name" value="WH_DNA-bd_sf"/>
</dbReference>
<dbReference type="SMART" id="SM00345">
    <property type="entry name" value="HTH_GNTR"/>
    <property type="match status" value="1"/>
</dbReference>
<proteinExistence type="inferred from homology"/>